<dbReference type="Pfam" id="PF24883">
    <property type="entry name" value="NPHP3_N"/>
    <property type="match status" value="1"/>
</dbReference>
<feature type="domain" description="NACHT" evidence="2">
    <location>
        <begin position="268"/>
        <end position="422"/>
    </location>
</feature>
<organism evidence="3 4">
    <name type="scientific">Trichoderma guizhouense</name>
    <dbReference type="NCBI Taxonomy" id="1491466"/>
    <lineage>
        <taxon>Eukaryota</taxon>
        <taxon>Fungi</taxon>
        <taxon>Dikarya</taxon>
        <taxon>Ascomycota</taxon>
        <taxon>Pezizomycotina</taxon>
        <taxon>Sordariomycetes</taxon>
        <taxon>Hypocreomycetidae</taxon>
        <taxon>Hypocreales</taxon>
        <taxon>Hypocreaceae</taxon>
        <taxon>Trichoderma</taxon>
    </lineage>
</organism>
<dbReference type="PANTHER" id="PTHR10039:SF5">
    <property type="entry name" value="NACHT DOMAIN-CONTAINING PROTEIN"/>
    <property type="match status" value="1"/>
</dbReference>
<accession>A0A1T3C4Y6</accession>
<comment type="caution">
    <text evidence="3">The sequence shown here is derived from an EMBL/GenBank/DDBJ whole genome shotgun (WGS) entry which is preliminary data.</text>
</comment>
<evidence type="ECO:0000313" key="3">
    <source>
        <dbReference type="EMBL" id="OPB36150.1"/>
    </source>
</evidence>
<keyword evidence="1" id="KW-0677">Repeat</keyword>
<sequence length="871" mass="100058">MDPITALSLAANIVQFTELVTKLFLETKVIYTSATNAPVGVQTMSAVSEELYILSRSINATAVQPLGLNRLATECIDIAKELRSAVDHLTVDGNKTRWKSFVVALRSVRKSKDVDELRRRVVELQTRLGLQMQQVLSDRQSALLKAFQSLEEDNRRLELDRSIKLDKVTTALRKSVRDLQADNTAALSQQLQQLQQLHDAMINAADDSNLIAAEQRILMGLRFKEIKRRSEAVFTARNTFKWIFEDTIDLRDSKVANGFKKWLKEQRGHFWIEGKAGSGKSTLMKFISTHANTKTYLSAWAASGNKRLVTTSFFFWHSGSPLEKSQEGLLRSLLFEILKKCPDLIKFVCEDRLKALAHEIEQWTREELLETLQQLATQDFSVRFCFFIDGLDEYDGDHDDLIETLNTLLSLSDIKICLSSRPWPQFRDAFGKNRKQILRLQDLTRDDIRTYATDKFLGNKIFKQVADTNPEYKNLIEQVVDNAEGVFLWVYLVVKSLLDGIRNRDLLSDLKSRLEGLPQNLEEFFTHMLSQIDKTYKKRSIKAFQIALSAPEPPLLAFYSILDNLEERSGQMCGDVSPEIALEEIGKMEDTMKRRLDERCKGLLEISTDQSQQNIVFRNSVVFLHRSVRDFLNTRDMQNMFKEELDKGYNVNLTSCQAIVETIRIIRRDETVWEGADAKASVELLPQLFYHVLEIETQYSSSEVVLNAHDILDRAESILRDSKWKWWRKDTAFVGNAVEWNLCGYVKRRVNSWQGLLPTRERPLLDYALIPSKVKYFPDALRSQEMVSILLESKANPNEMFKDFTIWARFLKTIVAQRHLARQADIIDIAKELVKNGADLKAVVTRTNKRTIVAPQFSVWSGMPTGKLEEV</sequence>
<dbReference type="PANTHER" id="PTHR10039">
    <property type="entry name" value="AMELOGENIN"/>
    <property type="match status" value="1"/>
</dbReference>
<protein>
    <recommendedName>
        <fullName evidence="2">NACHT domain-containing protein</fullName>
    </recommendedName>
</protein>
<evidence type="ECO:0000313" key="4">
    <source>
        <dbReference type="Proteomes" id="UP000191004"/>
    </source>
</evidence>
<dbReference type="EMBL" id="LVVK01000026">
    <property type="protein sequence ID" value="OPB36150.1"/>
    <property type="molecule type" value="Genomic_DNA"/>
</dbReference>
<dbReference type="AlphaFoldDB" id="A0A1T3C4Y6"/>
<dbReference type="InterPro" id="IPR056884">
    <property type="entry name" value="NPHP3-like_N"/>
</dbReference>
<dbReference type="InterPro" id="IPR056693">
    <property type="entry name" value="DUF7791"/>
</dbReference>
<dbReference type="InterPro" id="IPR007111">
    <property type="entry name" value="NACHT_NTPase"/>
</dbReference>
<dbReference type="Pfam" id="PF25053">
    <property type="entry name" value="DUF7791"/>
    <property type="match status" value="1"/>
</dbReference>
<keyword evidence="4" id="KW-1185">Reference proteome</keyword>
<dbReference type="InterPro" id="IPR027417">
    <property type="entry name" value="P-loop_NTPase"/>
</dbReference>
<dbReference type="SUPFAM" id="SSF52540">
    <property type="entry name" value="P-loop containing nucleoside triphosphate hydrolases"/>
    <property type="match status" value="1"/>
</dbReference>
<dbReference type="OrthoDB" id="443402at2759"/>
<gene>
    <name evidence="3" type="ORF">A0O28_0109250</name>
</gene>
<evidence type="ECO:0000259" key="2">
    <source>
        <dbReference type="PROSITE" id="PS50837"/>
    </source>
</evidence>
<proteinExistence type="predicted"/>
<dbReference type="PROSITE" id="PS50837">
    <property type="entry name" value="NACHT"/>
    <property type="match status" value="1"/>
</dbReference>
<dbReference type="Gene3D" id="3.40.50.300">
    <property type="entry name" value="P-loop containing nucleotide triphosphate hydrolases"/>
    <property type="match status" value="1"/>
</dbReference>
<reference evidence="3 4" key="1">
    <citation type="submission" date="2016-04" db="EMBL/GenBank/DDBJ databases">
        <title>Multiple horizontal gene transfer events from other fungi enriched the ability of the initially mycotrophic fungus Trichoderma (Ascomycota) to feed on dead plant biomass.</title>
        <authorList>
            <person name="Atanasova L."/>
            <person name="Chenthamara K."/>
            <person name="Zhang J."/>
            <person name="Grujic M."/>
            <person name="Henrissat B."/>
            <person name="Kuo A."/>
            <person name="Aertz A."/>
            <person name="Salamov A."/>
            <person name="Lipzen A."/>
            <person name="Labutti K."/>
            <person name="Barry K."/>
            <person name="Miao Y."/>
            <person name="Rahimi M.J."/>
            <person name="Shen Q."/>
            <person name="Grigoriev I.V."/>
            <person name="Kubicek C.P."/>
            <person name="Druzhinina I.S."/>
        </authorList>
    </citation>
    <scope>NUCLEOTIDE SEQUENCE [LARGE SCALE GENOMIC DNA]</scope>
    <source>
        <strain evidence="3 4">NJAU 4742</strain>
    </source>
</reference>
<name>A0A1T3C4Y6_9HYPO</name>
<evidence type="ECO:0000256" key="1">
    <source>
        <dbReference type="ARBA" id="ARBA00022737"/>
    </source>
</evidence>
<dbReference type="Proteomes" id="UP000191004">
    <property type="component" value="Unassembled WGS sequence"/>
</dbReference>